<dbReference type="GO" id="GO:0016020">
    <property type="term" value="C:membrane"/>
    <property type="evidence" value="ECO:0007669"/>
    <property type="project" value="UniProtKB-SubCell"/>
</dbReference>
<reference evidence="8 9" key="1">
    <citation type="journal article" date="2009" name="PLoS Genet.">
        <title>Genomic analysis of the basal lineage fungus Rhizopus oryzae reveals a whole-genome duplication.</title>
        <authorList>
            <person name="Ma L.-J."/>
            <person name="Ibrahim A.S."/>
            <person name="Skory C."/>
            <person name="Grabherr M.G."/>
            <person name="Burger G."/>
            <person name="Butler M."/>
            <person name="Elias M."/>
            <person name="Idnurm A."/>
            <person name="Lang B.F."/>
            <person name="Sone T."/>
            <person name="Abe A."/>
            <person name="Calvo S.E."/>
            <person name="Corrochano L.M."/>
            <person name="Engels R."/>
            <person name="Fu J."/>
            <person name="Hansberg W."/>
            <person name="Kim J.-M."/>
            <person name="Kodira C.D."/>
            <person name="Koehrsen M.J."/>
            <person name="Liu B."/>
            <person name="Miranda-Saavedra D."/>
            <person name="O'Leary S."/>
            <person name="Ortiz-Castellanos L."/>
            <person name="Poulter R."/>
            <person name="Rodriguez-Romero J."/>
            <person name="Ruiz-Herrera J."/>
            <person name="Shen Y.-Q."/>
            <person name="Zeng Q."/>
            <person name="Galagan J."/>
            <person name="Birren B.W."/>
            <person name="Cuomo C.A."/>
            <person name="Wickes B.L."/>
        </authorList>
    </citation>
    <scope>NUCLEOTIDE SEQUENCE [LARGE SCALE GENOMIC DNA]</scope>
    <source>
        <strain evidence="9">RA 99-880 / ATCC MYA-4621 / FGSC 9543 / NRRL 43880</strain>
    </source>
</reference>
<dbReference type="OrthoDB" id="102260at2759"/>
<protein>
    <recommendedName>
        <fullName evidence="7">TM7S3/TM198-like domain-containing protein</fullName>
    </recommendedName>
</protein>
<feature type="transmembrane region" description="Helical" evidence="6">
    <location>
        <begin position="150"/>
        <end position="171"/>
    </location>
</feature>
<evidence type="ECO:0000256" key="3">
    <source>
        <dbReference type="ARBA" id="ARBA00022989"/>
    </source>
</evidence>
<comment type="subcellular location">
    <subcellularLocation>
        <location evidence="1">Membrane</location>
        <topology evidence="1">Multi-pass membrane protein</topology>
    </subcellularLocation>
</comment>
<accession>I1BJU9</accession>
<name>I1BJU9_RHIO9</name>
<dbReference type="STRING" id="246409.I1BJU9"/>
<feature type="transmembrane region" description="Helical" evidence="6">
    <location>
        <begin position="80"/>
        <end position="100"/>
    </location>
</feature>
<dbReference type="VEuPathDB" id="FungiDB:RO3G_01183"/>
<dbReference type="OMA" id="INDHITM"/>
<feature type="transmembrane region" description="Helical" evidence="6">
    <location>
        <begin position="107"/>
        <end position="130"/>
    </location>
</feature>
<evidence type="ECO:0000259" key="7">
    <source>
        <dbReference type="Pfam" id="PF13886"/>
    </source>
</evidence>
<keyword evidence="3 6" id="KW-1133">Transmembrane helix</keyword>
<evidence type="ECO:0000256" key="6">
    <source>
        <dbReference type="SAM" id="Phobius"/>
    </source>
</evidence>
<dbReference type="eggNOG" id="ENOG502T87C">
    <property type="taxonomic scope" value="Eukaryota"/>
</dbReference>
<proteinExistence type="predicted"/>
<dbReference type="GeneID" id="93608155"/>
<feature type="region of interest" description="Disordered" evidence="5">
    <location>
        <begin position="196"/>
        <end position="257"/>
    </location>
</feature>
<dbReference type="InParanoid" id="I1BJU9"/>
<evidence type="ECO:0000256" key="2">
    <source>
        <dbReference type="ARBA" id="ARBA00022692"/>
    </source>
</evidence>
<dbReference type="EMBL" id="CH476732">
    <property type="protein sequence ID" value="EIE76479.1"/>
    <property type="molecule type" value="Genomic_DNA"/>
</dbReference>
<keyword evidence="9" id="KW-1185">Reference proteome</keyword>
<evidence type="ECO:0000256" key="1">
    <source>
        <dbReference type="ARBA" id="ARBA00004141"/>
    </source>
</evidence>
<dbReference type="InterPro" id="IPR025256">
    <property type="entry name" value="TM7S3/TM198-like_dom"/>
</dbReference>
<keyword evidence="2 6" id="KW-0812">Transmembrane</keyword>
<evidence type="ECO:0000313" key="8">
    <source>
        <dbReference type="EMBL" id="EIE76479.1"/>
    </source>
</evidence>
<feature type="transmembrane region" description="Helical" evidence="6">
    <location>
        <begin position="53"/>
        <end position="74"/>
    </location>
</feature>
<gene>
    <name evidence="8" type="ORF">RO3G_01183</name>
</gene>
<evidence type="ECO:0000313" key="9">
    <source>
        <dbReference type="Proteomes" id="UP000009138"/>
    </source>
</evidence>
<feature type="compositionally biased region" description="Pro residues" evidence="5">
    <location>
        <begin position="211"/>
        <end position="242"/>
    </location>
</feature>
<dbReference type="Proteomes" id="UP000009138">
    <property type="component" value="Unassembled WGS sequence"/>
</dbReference>
<feature type="domain" description="TM7S3/TM198-like" evidence="7">
    <location>
        <begin position="1"/>
        <end position="173"/>
    </location>
</feature>
<keyword evidence="4 6" id="KW-0472">Membrane</keyword>
<dbReference type="AlphaFoldDB" id="I1BJU9"/>
<evidence type="ECO:0000256" key="4">
    <source>
        <dbReference type="ARBA" id="ARBA00023136"/>
    </source>
</evidence>
<organism evidence="8 9">
    <name type="scientific">Rhizopus delemar (strain RA 99-880 / ATCC MYA-4621 / FGSC 9543 / NRRL 43880)</name>
    <name type="common">Mucormycosis agent</name>
    <name type="synonym">Rhizopus arrhizus var. delemar</name>
    <dbReference type="NCBI Taxonomy" id="246409"/>
    <lineage>
        <taxon>Eukaryota</taxon>
        <taxon>Fungi</taxon>
        <taxon>Fungi incertae sedis</taxon>
        <taxon>Mucoromycota</taxon>
        <taxon>Mucoromycotina</taxon>
        <taxon>Mucoromycetes</taxon>
        <taxon>Mucorales</taxon>
        <taxon>Mucorineae</taxon>
        <taxon>Rhizopodaceae</taxon>
        <taxon>Rhizopus</taxon>
    </lineage>
</organism>
<sequence length="257" mass="28286">MGLLTFGSMTWIALANCKPSSGYMNDQITMIVVPASLGILGAALYFHFWYFTIYLVGAFGGLAIASFICTWKSNLVIEHYIGRPCFLAGMALLTGILTFFAARPMVFFATSFVGAYFVMLGVDCIARQGYIAGVQLLYNRNPYHIIEYSLVKYVYVLLAMTLTLFIISMIWQMLFNAAHQLGLHVIAAVKGKTVEEEMKEEGDMPASIHPPHSPPPPSHLPPPSHPPEPSHPPSSHHIPPPSHASSIHHAKSSFLLD</sequence>
<dbReference type="RefSeq" id="XP_067511875.1">
    <property type="nucleotide sequence ID" value="XM_067655774.1"/>
</dbReference>
<dbReference type="Pfam" id="PF13886">
    <property type="entry name" value="TM7S3_TM198"/>
    <property type="match status" value="1"/>
</dbReference>
<evidence type="ECO:0000256" key="5">
    <source>
        <dbReference type="SAM" id="MobiDB-lite"/>
    </source>
</evidence>